<dbReference type="Proteomes" id="UP000629468">
    <property type="component" value="Unassembled WGS sequence"/>
</dbReference>
<name>A0A8H7EYQ4_AGABI</name>
<feature type="compositionally biased region" description="Polar residues" evidence="1">
    <location>
        <begin position="276"/>
        <end position="288"/>
    </location>
</feature>
<evidence type="ECO:0000313" key="3">
    <source>
        <dbReference type="Proteomes" id="UP000629468"/>
    </source>
</evidence>
<feature type="compositionally biased region" description="Basic and acidic residues" evidence="1">
    <location>
        <begin position="250"/>
        <end position="264"/>
    </location>
</feature>
<feature type="compositionally biased region" description="Basic and acidic residues" evidence="1">
    <location>
        <begin position="129"/>
        <end position="144"/>
    </location>
</feature>
<feature type="compositionally biased region" description="Low complexity" evidence="1">
    <location>
        <begin position="226"/>
        <end position="235"/>
    </location>
</feature>
<sequence>MWWGPKEWSVAVSGGQTEDNRGDLSTLAAPRSPPPPPPQAMMLVHKQHAFHLPQAPLSHRRLSSAPTAIVVQPTRTPGLLSLSKPPQKTAPQRQLNANQRSAQHKSSPRPRPQQAHPQPSPALLNAAEITDKKTAVRPHKDNQKQAKAQSDSAKSSSRAHGRHARQPSPPALPLDSPQAEPTNVSDPFLDSFSPTTLKPMAPPKAANRRSQHSPIPALTIQTPTKAVAVPAAPRRASQKISRSVPTMSHSWDHICDDSNDEDHSSPPTTPLRSRPQNGIRSAPLSTSGAAEFPFHGTPNKKRVKNHKRAPSDHIFAMSSDDEATSGVEDLRALLNFVRSGPRPSSTSTPPPQRAINFEHVRSLSPASREKFFELEASKEVAGYFASSSFQNSPNQRFSKSIEFRASSRYVSTSSPSSFFHTLRSLLGPTHFPDLSKSL</sequence>
<organism evidence="2 3">
    <name type="scientific">Agaricus bisporus var. burnettii</name>
    <dbReference type="NCBI Taxonomy" id="192524"/>
    <lineage>
        <taxon>Eukaryota</taxon>
        <taxon>Fungi</taxon>
        <taxon>Dikarya</taxon>
        <taxon>Basidiomycota</taxon>
        <taxon>Agaricomycotina</taxon>
        <taxon>Agaricomycetes</taxon>
        <taxon>Agaricomycetidae</taxon>
        <taxon>Agaricales</taxon>
        <taxon>Agaricineae</taxon>
        <taxon>Agaricaceae</taxon>
        <taxon>Agaricus</taxon>
    </lineage>
</organism>
<accession>A0A8H7EYQ4</accession>
<feature type="region of interest" description="Disordered" evidence="1">
    <location>
        <begin position="53"/>
        <end position="308"/>
    </location>
</feature>
<reference evidence="2 3" key="1">
    <citation type="journal article" name="Sci. Rep.">
        <title>Telomere-to-telomere assembled and centromere annotated genomes of the two main subspecies of the button mushroom Agaricus bisporus reveal especially polymorphic chromosome ends.</title>
        <authorList>
            <person name="Sonnenberg A.S.M."/>
            <person name="Sedaghat-Telgerd N."/>
            <person name="Lavrijssen B."/>
            <person name="Ohm R.A."/>
            <person name="Hendrickx P.M."/>
            <person name="Scholtmeijer K."/>
            <person name="Baars J.J.P."/>
            <person name="van Peer A."/>
        </authorList>
    </citation>
    <scope>NUCLEOTIDE SEQUENCE [LARGE SCALE GENOMIC DNA]</scope>
    <source>
        <strain evidence="2 3">H119_p4</strain>
    </source>
</reference>
<dbReference type="EMBL" id="JABXXO010000011">
    <property type="protein sequence ID" value="KAF7763589.1"/>
    <property type="molecule type" value="Genomic_DNA"/>
</dbReference>
<protein>
    <submittedName>
        <fullName evidence="2">Uncharacterized protein</fullName>
    </submittedName>
</protein>
<comment type="caution">
    <text evidence="2">The sequence shown here is derived from an EMBL/GenBank/DDBJ whole genome shotgun (WGS) entry which is preliminary data.</text>
</comment>
<evidence type="ECO:0000256" key="1">
    <source>
        <dbReference type="SAM" id="MobiDB-lite"/>
    </source>
</evidence>
<gene>
    <name evidence="2" type="ORF">Agabi119p4_8126</name>
</gene>
<feature type="compositionally biased region" description="Low complexity" evidence="1">
    <location>
        <begin position="145"/>
        <end position="156"/>
    </location>
</feature>
<dbReference type="AlphaFoldDB" id="A0A8H7EYQ4"/>
<feature type="compositionally biased region" description="Polar residues" evidence="1">
    <location>
        <begin position="238"/>
        <end position="249"/>
    </location>
</feature>
<feature type="region of interest" description="Disordered" evidence="1">
    <location>
        <begin position="1"/>
        <end position="40"/>
    </location>
</feature>
<proteinExistence type="predicted"/>
<evidence type="ECO:0000313" key="2">
    <source>
        <dbReference type="EMBL" id="KAF7763589.1"/>
    </source>
</evidence>
<feature type="compositionally biased region" description="Basic residues" evidence="1">
    <location>
        <begin position="298"/>
        <end position="308"/>
    </location>
</feature>
<feature type="compositionally biased region" description="Polar residues" evidence="1">
    <location>
        <begin position="84"/>
        <end position="101"/>
    </location>
</feature>